<dbReference type="AlphaFoldDB" id="E1GUY7"/>
<proteinExistence type="predicted"/>
<dbReference type="EMBL" id="ADFQ01000032">
    <property type="protein sequence ID" value="EFN91529.1"/>
    <property type="molecule type" value="Genomic_DNA"/>
</dbReference>
<comment type="caution">
    <text evidence="1">The sequence shown here is derived from an EMBL/GenBank/DDBJ whole genome shotgun (WGS) entry which is preliminary data.</text>
</comment>
<evidence type="ECO:0000313" key="1">
    <source>
        <dbReference type="EMBL" id="EFN91529.1"/>
    </source>
</evidence>
<evidence type="ECO:0000313" key="2">
    <source>
        <dbReference type="Proteomes" id="UP000016016"/>
    </source>
</evidence>
<reference evidence="1 2" key="1">
    <citation type="submission" date="2010-09" db="EMBL/GenBank/DDBJ databases">
        <authorList>
            <person name="Harkins D.M."/>
            <person name="Madupu R."/>
            <person name="Durkin A.S."/>
            <person name="Torralba M."/>
            <person name="Methe B."/>
            <person name="Sutton G.G."/>
            <person name="Nelson K.E."/>
        </authorList>
    </citation>
    <scope>NUCLEOTIDE SEQUENCE [LARGE SCALE GENOMIC DNA]</scope>
    <source>
        <strain evidence="1 2">CRIS 21A-A</strain>
    </source>
</reference>
<dbReference type="eggNOG" id="COG0433">
    <property type="taxonomic scope" value="Bacteria"/>
</dbReference>
<accession>E1GUY7</accession>
<dbReference type="Proteomes" id="UP000016016">
    <property type="component" value="Unassembled WGS sequence"/>
</dbReference>
<protein>
    <submittedName>
        <fullName evidence="1">Uncharacterized protein</fullName>
    </submittedName>
</protein>
<organism evidence="1 2">
    <name type="scientific">Prevotella amnii CRIS 21A-A</name>
    <dbReference type="NCBI Taxonomy" id="679191"/>
    <lineage>
        <taxon>Bacteria</taxon>
        <taxon>Pseudomonadati</taxon>
        <taxon>Bacteroidota</taxon>
        <taxon>Bacteroidia</taxon>
        <taxon>Bacteroidales</taxon>
        <taxon>Prevotellaceae</taxon>
        <taxon>Prevotella</taxon>
    </lineage>
</organism>
<sequence length="88" mass="9921">MDVTANPKGMAVLHYDTEQSEAQLQENLGKTLRRAGVESVPQFYHSLYLASLSRKDRLKIIRESMALFHHRHGGIHLVVIDGIADLIL</sequence>
<name>E1GUY7_9BACT</name>
<gene>
    <name evidence="1" type="ORF">HMPREF9018_2032</name>
</gene>